<evidence type="ECO:0000256" key="1">
    <source>
        <dbReference type="ARBA" id="ARBA00004196"/>
    </source>
</evidence>
<dbReference type="Proteomes" id="UP000270616">
    <property type="component" value="Unassembled WGS sequence"/>
</dbReference>
<dbReference type="GO" id="GO:0042597">
    <property type="term" value="C:periplasmic space"/>
    <property type="evidence" value="ECO:0007669"/>
    <property type="project" value="InterPro"/>
</dbReference>
<feature type="region of interest" description="Disordered" evidence="5">
    <location>
        <begin position="1"/>
        <end position="31"/>
    </location>
</feature>
<sequence length="232" mass="23165">MPNPSIAQPTTATDRRPDSRGRRALRSSGGRVGAGVAVAALVALPSPVWAHDSLLSSTPGDDARVSEAPDEVEMTFSADLLDVGHQVRVTDSSGADVTDGEPTVEGSTVTQELTASDAQDETYTVVWRVVSSDGHPIEGTFTYDLGEGSASGGPSATDTAAAADSSGSPQATTGGEATETSSAGAPAAAEETGQESGGAPLWLYAGGGAVLALVVLGAVVAVRRIGGHPSDH</sequence>
<dbReference type="PANTHER" id="PTHR34820">
    <property type="entry name" value="INNER MEMBRANE PROTEIN YEBZ"/>
    <property type="match status" value="1"/>
</dbReference>
<dbReference type="InterPro" id="IPR014756">
    <property type="entry name" value="Ig_E-set"/>
</dbReference>
<evidence type="ECO:0000313" key="8">
    <source>
        <dbReference type="EMBL" id="ROZ65647.1"/>
    </source>
</evidence>
<name>A0A3N3ZTK7_9MICC</name>
<gene>
    <name evidence="8" type="ORF">EDL96_00685</name>
</gene>
<comment type="subcellular location">
    <subcellularLocation>
        <location evidence="1">Cell envelope</location>
    </subcellularLocation>
</comment>
<feature type="transmembrane region" description="Helical" evidence="6">
    <location>
        <begin position="201"/>
        <end position="222"/>
    </location>
</feature>
<evidence type="ECO:0000259" key="7">
    <source>
        <dbReference type="Pfam" id="PF04234"/>
    </source>
</evidence>
<dbReference type="PANTHER" id="PTHR34820:SF4">
    <property type="entry name" value="INNER MEMBRANE PROTEIN YEBZ"/>
    <property type="match status" value="1"/>
</dbReference>
<dbReference type="GO" id="GO:0046688">
    <property type="term" value="P:response to copper ion"/>
    <property type="evidence" value="ECO:0007669"/>
    <property type="project" value="InterPro"/>
</dbReference>
<keyword evidence="6" id="KW-0812">Transmembrane</keyword>
<dbReference type="GO" id="GO:0006825">
    <property type="term" value="P:copper ion transport"/>
    <property type="evidence" value="ECO:0007669"/>
    <property type="project" value="InterPro"/>
</dbReference>
<keyword evidence="6" id="KW-0472">Membrane</keyword>
<feature type="domain" description="CopC" evidence="7">
    <location>
        <begin position="51"/>
        <end position="144"/>
    </location>
</feature>
<evidence type="ECO:0000256" key="3">
    <source>
        <dbReference type="ARBA" id="ARBA00022729"/>
    </source>
</evidence>
<feature type="compositionally biased region" description="Low complexity" evidence="5">
    <location>
        <begin position="152"/>
        <end position="169"/>
    </location>
</feature>
<evidence type="ECO:0000313" key="9">
    <source>
        <dbReference type="Proteomes" id="UP000270616"/>
    </source>
</evidence>
<dbReference type="InterPro" id="IPR032694">
    <property type="entry name" value="CopC/D"/>
</dbReference>
<dbReference type="InterPro" id="IPR014755">
    <property type="entry name" value="Cu-Rt/internalin_Ig-like"/>
</dbReference>
<keyword evidence="6" id="KW-1133">Transmembrane helix</keyword>
<dbReference type="GO" id="GO:0030313">
    <property type="term" value="C:cell envelope"/>
    <property type="evidence" value="ECO:0007669"/>
    <property type="project" value="UniProtKB-SubCell"/>
</dbReference>
<reference evidence="8 9" key="1">
    <citation type="submission" date="2018-10" db="EMBL/GenBank/DDBJ databases">
        <title>Kocuria sp. M5W7-7, whole genome shotgun sequence.</title>
        <authorList>
            <person name="Tuo L."/>
        </authorList>
    </citation>
    <scope>NUCLEOTIDE SEQUENCE [LARGE SCALE GENOMIC DNA]</scope>
    <source>
        <strain evidence="8 9">M5W7-7</strain>
    </source>
</reference>
<keyword evidence="3" id="KW-0732">Signal</keyword>
<evidence type="ECO:0000256" key="6">
    <source>
        <dbReference type="SAM" id="Phobius"/>
    </source>
</evidence>
<keyword evidence="9" id="KW-1185">Reference proteome</keyword>
<evidence type="ECO:0000256" key="5">
    <source>
        <dbReference type="SAM" id="MobiDB-lite"/>
    </source>
</evidence>
<evidence type="ECO:0000256" key="2">
    <source>
        <dbReference type="ARBA" id="ARBA00022723"/>
    </source>
</evidence>
<organism evidence="8 9">
    <name type="scientific">Kocuria soli</name>
    <dbReference type="NCBI Taxonomy" id="2485125"/>
    <lineage>
        <taxon>Bacteria</taxon>
        <taxon>Bacillati</taxon>
        <taxon>Actinomycetota</taxon>
        <taxon>Actinomycetes</taxon>
        <taxon>Micrococcales</taxon>
        <taxon>Micrococcaceae</taxon>
        <taxon>Kocuria</taxon>
    </lineage>
</organism>
<accession>A0A3N3ZTK7</accession>
<dbReference type="GO" id="GO:0005507">
    <property type="term" value="F:copper ion binding"/>
    <property type="evidence" value="ECO:0007669"/>
    <property type="project" value="InterPro"/>
</dbReference>
<feature type="compositionally biased region" description="Polar residues" evidence="5">
    <location>
        <begin position="170"/>
        <end position="183"/>
    </location>
</feature>
<keyword evidence="2" id="KW-0479">Metal-binding</keyword>
<dbReference type="InterPro" id="IPR007348">
    <property type="entry name" value="CopC_dom"/>
</dbReference>
<feature type="region of interest" description="Disordered" evidence="5">
    <location>
        <begin position="145"/>
        <end position="193"/>
    </location>
</feature>
<dbReference type="GO" id="GO:0005886">
    <property type="term" value="C:plasma membrane"/>
    <property type="evidence" value="ECO:0007669"/>
    <property type="project" value="TreeGrafter"/>
</dbReference>
<comment type="caution">
    <text evidence="8">The sequence shown here is derived from an EMBL/GenBank/DDBJ whole genome shotgun (WGS) entry which is preliminary data.</text>
</comment>
<evidence type="ECO:0000256" key="4">
    <source>
        <dbReference type="ARBA" id="ARBA00023008"/>
    </source>
</evidence>
<keyword evidence="4" id="KW-0186">Copper</keyword>
<dbReference type="EMBL" id="RKMF01000001">
    <property type="protein sequence ID" value="ROZ65647.1"/>
    <property type="molecule type" value="Genomic_DNA"/>
</dbReference>
<proteinExistence type="predicted"/>
<dbReference type="AlphaFoldDB" id="A0A3N3ZTK7"/>
<protein>
    <submittedName>
        <fullName evidence="8">Copper resistance protein CopC</fullName>
    </submittedName>
</protein>
<dbReference type="SUPFAM" id="SSF81296">
    <property type="entry name" value="E set domains"/>
    <property type="match status" value="1"/>
</dbReference>
<dbReference type="Pfam" id="PF04234">
    <property type="entry name" value="CopC"/>
    <property type="match status" value="1"/>
</dbReference>
<feature type="compositionally biased region" description="Polar residues" evidence="5">
    <location>
        <begin position="1"/>
        <end position="12"/>
    </location>
</feature>
<dbReference type="Gene3D" id="2.60.40.1220">
    <property type="match status" value="1"/>
</dbReference>